<dbReference type="Pfam" id="PF00226">
    <property type="entry name" value="DnaJ"/>
    <property type="match status" value="1"/>
</dbReference>
<feature type="region of interest" description="Disordered" evidence="4">
    <location>
        <begin position="123"/>
        <end position="150"/>
    </location>
</feature>
<dbReference type="GO" id="GO:0051082">
    <property type="term" value="F:unfolded protein binding"/>
    <property type="evidence" value="ECO:0007669"/>
    <property type="project" value="InterPro"/>
</dbReference>
<dbReference type="PROSITE" id="PS50076">
    <property type="entry name" value="DNAJ_2"/>
    <property type="match status" value="1"/>
</dbReference>
<dbReference type="InterPro" id="IPR001623">
    <property type="entry name" value="DnaJ_domain"/>
</dbReference>
<gene>
    <name evidence="6" type="ORF">EV674_11975</name>
</gene>
<dbReference type="AlphaFoldDB" id="A0A4R2N653"/>
<sequence length="336" mass="35623">MEFKDYYQILGVARSASADDIKKAYRKLARKYHPDVSKEANAAQHMSEVNEANAVLSDPEKRAAYDNLAAQAAAQATRGGGGDFRPPPGWDTGFEFSDTGAGFAEEGSDYSAFFDQLFGRAARAARSPHPGQRAGGASAGAGHPGAQRGTDHHAKIALDLRDAYYGSERTIDLRSAHLDASGHVVQETRSLQVKIPKGVREGQLIRLVGQGSPGTGGAPAGNLFLEVHFTPGGPWRAEGRDVYQRLLLSPWEAALGASVLVPTPTGEVEVTVPAHSLPGRKLRLKGRGIPSTPPGDLFLELDVVQPPAHSDSARAAYAALAKAFPHFNPRQPAPGA</sequence>
<feature type="domain" description="J" evidence="5">
    <location>
        <begin position="5"/>
        <end position="69"/>
    </location>
</feature>
<keyword evidence="3" id="KW-0143">Chaperone</keyword>
<dbReference type="Pfam" id="PF01556">
    <property type="entry name" value="DnaJ_C"/>
    <property type="match status" value="1"/>
</dbReference>
<dbReference type="OrthoDB" id="9779889at2"/>
<evidence type="ECO:0000259" key="5">
    <source>
        <dbReference type="PROSITE" id="PS50076"/>
    </source>
</evidence>
<feature type="compositionally biased region" description="Gly residues" evidence="4">
    <location>
        <begin position="133"/>
        <end position="143"/>
    </location>
</feature>
<evidence type="ECO:0000256" key="4">
    <source>
        <dbReference type="SAM" id="MobiDB-lite"/>
    </source>
</evidence>
<name>A0A4R2N653_9BURK</name>
<reference evidence="6 7" key="1">
    <citation type="submission" date="2019-03" db="EMBL/GenBank/DDBJ databases">
        <title>Genomic Encyclopedia of Type Strains, Phase IV (KMG-IV): sequencing the most valuable type-strain genomes for metagenomic binning, comparative biology and taxonomic classification.</title>
        <authorList>
            <person name="Goeker M."/>
        </authorList>
    </citation>
    <scope>NUCLEOTIDE SEQUENCE [LARGE SCALE GENOMIC DNA]</scope>
    <source>
        <strain evidence="6 7">DSM 1837</strain>
    </source>
</reference>
<dbReference type="PANTHER" id="PTHR43096:SF52">
    <property type="entry name" value="DNAJ HOMOLOG 1, MITOCHONDRIAL-RELATED"/>
    <property type="match status" value="1"/>
</dbReference>
<organism evidence="6 7">
    <name type="scientific">Simplicispira metamorpha</name>
    <dbReference type="NCBI Taxonomy" id="80881"/>
    <lineage>
        <taxon>Bacteria</taxon>
        <taxon>Pseudomonadati</taxon>
        <taxon>Pseudomonadota</taxon>
        <taxon>Betaproteobacteria</taxon>
        <taxon>Burkholderiales</taxon>
        <taxon>Comamonadaceae</taxon>
        <taxon>Simplicispira</taxon>
    </lineage>
</organism>
<dbReference type="GO" id="GO:0003677">
    <property type="term" value="F:DNA binding"/>
    <property type="evidence" value="ECO:0007669"/>
    <property type="project" value="UniProtKB-KW"/>
</dbReference>
<dbReference type="SUPFAM" id="SSF46565">
    <property type="entry name" value="Chaperone J-domain"/>
    <property type="match status" value="1"/>
</dbReference>
<evidence type="ECO:0000256" key="1">
    <source>
        <dbReference type="ARBA" id="ARBA00022490"/>
    </source>
</evidence>
<keyword evidence="1" id="KW-0963">Cytoplasm</keyword>
<dbReference type="FunFam" id="2.60.260.20:FF:000008">
    <property type="entry name" value="Curved DNA-binding protein"/>
    <property type="match status" value="1"/>
</dbReference>
<dbReference type="Gene3D" id="2.60.260.20">
    <property type="entry name" value="Urease metallochaperone UreE, N-terminal domain"/>
    <property type="match status" value="2"/>
</dbReference>
<dbReference type="PANTHER" id="PTHR43096">
    <property type="entry name" value="DNAJ HOMOLOG 1, MITOCHONDRIAL-RELATED"/>
    <property type="match status" value="1"/>
</dbReference>
<dbReference type="SMART" id="SM00271">
    <property type="entry name" value="DnaJ"/>
    <property type="match status" value="1"/>
</dbReference>
<dbReference type="RefSeq" id="WP_119012641.1">
    <property type="nucleotide sequence ID" value="NZ_QXNC01000008.1"/>
</dbReference>
<dbReference type="InterPro" id="IPR002939">
    <property type="entry name" value="DnaJ_C"/>
</dbReference>
<dbReference type="CDD" id="cd10747">
    <property type="entry name" value="DnaJ_C"/>
    <property type="match status" value="1"/>
</dbReference>
<keyword evidence="7" id="KW-1185">Reference proteome</keyword>
<dbReference type="InterPro" id="IPR036869">
    <property type="entry name" value="J_dom_sf"/>
</dbReference>
<comment type="caution">
    <text evidence="6">The sequence shown here is derived from an EMBL/GenBank/DDBJ whole genome shotgun (WGS) entry which is preliminary data.</text>
</comment>
<proteinExistence type="predicted"/>
<dbReference type="EMBL" id="SLXH01000019">
    <property type="protein sequence ID" value="TCP16327.1"/>
    <property type="molecule type" value="Genomic_DNA"/>
</dbReference>
<dbReference type="PRINTS" id="PR00625">
    <property type="entry name" value="JDOMAIN"/>
</dbReference>
<accession>A0A4R2N653</accession>
<dbReference type="CDD" id="cd06257">
    <property type="entry name" value="DnaJ"/>
    <property type="match status" value="1"/>
</dbReference>
<protein>
    <submittedName>
        <fullName evidence="6">Curved DNA-binding protein</fullName>
    </submittedName>
</protein>
<keyword evidence="2 6" id="KW-0238">DNA-binding</keyword>
<dbReference type="SUPFAM" id="SSF49493">
    <property type="entry name" value="HSP40/DnaJ peptide-binding domain"/>
    <property type="match status" value="2"/>
</dbReference>
<evidence type="ECO:0000313" key="7">
    <source>
        <dbReference type="Proteomes" id="UP000295182"/>
    </source>
</evidence>
<dbReference type="Proteomes" id="UP000295182">
    <property type="component" value="Unassembled WGS sequence"/>
</dbReference>
<dbReference type="Gene3D" id="1.10.287.110">
    <property type="entry name" value="DnaJ domain"/>
    <property type="match status" value="1"/>
</dbReference>
<evidence type="ECO:0000313" key="6">
    <source>
        <dbReference type="EMBL" id="TCP16327.1"/>
    </source>
</evidence>
<dbReference type="GO" id="GO:0005737">
    <property type="term" value="C:cytoplasm"/>
    <property type="evidence" value="ECO:0007669"/>
    <property type="project" value="TreeGrafter"/>
</dbReference>
<evidence type="ECO:0000256" key="3">
    <source>
        <dbReference type="ARBA" id="ARBA00023186"/>
    </source>
</evidence>
<dbReference type="GO" id="GO:0042026">
    <property type="term" value="P:protein refolding"/>
    <property type="evidence" value="ECO:0007669"/>
    <property type="project" value="TreeGrafter"/>
</dbReference>
<evidence type="ECO:0000256" key="2">
    <source>
        <dbReference type="ARBA" id="ARBA00023125"/>
    </source>
</evidence>
<dbReference type="InterPro" id="IPR008971">
    <property type="entry name" value="HSP40/DnaJ_pept-bd"/>
</dbReference>